<feature type="compositionally biased region" description="Gly residues" evidence="1">
    <location>
        <begin position="34"/>
        <end position="47"/>
    </location>
</feature>
<name>A0ABV4R3N7_9ACTN</name>
<dbReference type="EMBL" id="JAXCEH010000022">
    <property type="protein sequence ID" value="MFA1557507.1"/>
    <property type="molecule type" value="Genomic_DNA"/>
</dbReference>
<accession>A0ABV4R3N7</accession>
<evidence type="ECO:0000313" key="3">
    <source>
        <dbReference type="Proteomes" id="UP001569904"/>
    </source>
</evidence>
<evidence type="ECO:0000256" key="1">
    <source>
        <dbReference type="SAM" id="MobiDB-lite"/>
    </source>
</evidence>
<sequence length="47" mass="4584">MSRARTAAPGRPLPESERRAHPAPAVGDASVGDEGAGSVGEARGGTA</sequence>
<dbReference type="Proteomes" id="UP001569904">
    <property type="component" value="Unassembled WGS sequence"/>
</dbReference>
<keyword evidence="3" id="KW-1185">Reference proteome</keyword>
<dbReference type="RefSeq" id="WP_371944255.1">
    <property type="nucleotide sequence ID" value="NZ_JAXCEH010000022.1"/>
</dbReference>
<feature type="region of interest" description="Disordered" evidence="1">
    <location>
        <begin position="1"/>
        <end position="47"/>
    </location>
</feature>
<organism evidence="2 3">
    <name type="scientific">Actinomadura chokoriensis</name>
    <dbReference type="NCBI Taxonomy" id="454156"/>
    <lineage>
        <taxon>Bacteria</taxon>
        <taxon>Bacillati</taxon>
        <taxon>Actinomycetota</taxon>
        <taxon>Actinomycetes</taxon>
        <taxon>Streptosporangiales</taxon>
        <taxon>Thermomonosporaceae</taxon>
        <taxon>Actinomadura</taxon>
    </lineage>
</organism>
<evidence type="ECO:0000313" key="2">
    <source>
        <dbReference type="EMBL" id="MFA1557507.1"/>
    </source>
</evidence>
<reference evidence="2 3" key="1">
    <citation type="submission" date="2023-11" db="EMBL/GenBank/DDBJ databases">
        <title>Actinomadura monticuli sp. nov., isolated from volcanic ash.</title>
        <authorList>
            <person name="Lee S.D."/>
            <person name="Yang H."/>
            <person name="Kim I.S."/>
        </authorList>
    </citation>
    <scope>NUCLEOTIDE SEQUENCE [LARGE SCALE GENOMIC DNA]</scope>
    <source>
        <strain evidence="2 3">DSM 45346</strain>
    </source>
</reference>
<comment type="caution">
    <text evidence="2">The sequence shown here is derived from an EMBL/GenBank/DDBJ whole genome shotgun (WGS) entry which is preliminary data.</text>
</comment>
<proteinExistence type="predicted"/>
<gene>
    <name evidence="2" type="ORF">SM436_27825</name>
</gene>
<protein>
    <submittedName>
        <fullName evidence="2">Uncharacterized protein</fullName>
    </submittedName>
</protein>